<dbReference type="InterPro" id="IPR035434">
    <property type="entry name" value="GCL_bact_plant"/>
</dbReference>
<dbReference type="SUPFAM" id="SSF55931">
    <property type="entry name" value="Glutamine synthetase/guanido kinase"/>
    <property type="match status" value="1"/>
</dbReference>
<evidence type="ECO:0000313" key="7">
    <source>
        <dbReference type="Proteomes" id="UP000612899"/>
    </source>
</evidence>
<protein>
    <recommendedName>
        <fullName evidence="5">Glutamate--cysteine ligase EgtA</fullName>
        <ecNumber evidence="5">6.3.2.2</ecNumber>
    </recommendedName>
    <alternativeName>
        <fullName evidence="5">Gamma-glutamylcysteine synthase</fullName>
        <shortName evidence="5">GCS</shortName>
        <shortName evidence="5">Gamma-ECS</shortName>
    </alternativeName>
</protein>
<dbReference type="GO" id="GO:0052699">
    <property type="term" value="P:ergothioneine biosynthetic process"/>
    <property type="evidence" value="ECO:0007669"/>
    <property type="project" value="UniProtKB-UniRule"/>
</dbReference>
<dbReference type="GO" id="GO:0004357">
    <property type="term" value="F:glutamate-cysteine ligase activity"/>
    <property type="evidence" value="ECO:0007669"/>
    <property type="project" value="UniProtKB-UniRule"/>
</dbReference>
<evidence type="ECO:0000256" key="5">
    <source>
        <dbReference type="HAMAP-Rule" id="MF_02034"/>
    </source>
</evidence>
<dbReference type="UniPathway" id="UPA01014"/>
<accession>A0A8J3VEU5</accession>
<dbReference type="InterPro" id="IPR017809">
    <property type="entry name" value="EgtA_Actinobacteria"/>
</dbReference>
<dbReference type="HAMAP" id="MF_02034">
    <property type="entry name" value="EgtA"/>
    <property type="match status" value="1"/>
</dbReference>
<comment type="function">
    <text evidence="5">Catalyzes the synthesis of gamma-glutamylcysteine (gamma-GC). This compound is used as substrate for the biosynthesis of the low-molecular thiol compound ergothioneine.</text>
</comment>
<keyword evidence="1 5" id="KW-0436">Ligase</keyword>
<sequence length="404" mass="44779">MNKALSETEAEEIIFSTGFDREQVGRIGTELEWIVLDPRDLHRRIAVKELVSLLDTERAALPGGSLISFQPGGQLELSTRPFGNLADCINAARTDTHAVESRLASAGLILYGTGLDPRKPQMMTEHPRHAALESHYSHFGSMGRLMLANSASIQINVDAGDATDGWRGRSRRWLLANCLGPLLTAIFANSAGPPSSPARSRRQVIRFQTDPTRTDPMALDIDPRRAWARYAMDALVVGIPEHPPRPWSPPPRGLTMRGWLRDADLRTATIHDLVRHVKTVIPPVRPCGYLEIRMVDSQPGQGWVVPLAVVAALLDDARASDETFELVSRQPIPDRRDIWVTAARRGLLNPRLATAARECLRIAIDALARLSAPPWVCEAVERFAVTYTYRGRCPADDPQTLDWP</sequence>
<keyword evidence="2 5" id="KW-0547">Nucleotide-binding</keyword>
<evidence type="ECO:0000256" key="3">
    <source>
        <dbReference type="ARBA" id="ARBA00022840"/>
    </source>
</evidence>
<dbReference type="InterPro" id="IPR006336">
    <property type="entry name" value="GCS2"/>
</dbReference>
<organism evidence="6 7">
    <name type="scientific">Rhizocola hellebori</name>
    <dbReference type="NCBI Taxonomy" id="1392758"/>
    <lineage>
        <taxon>Bacteria</taxon>
        <taxon>Bacillati</taxon>
        <taxon>Actinomycetota</taxon>
        <taxon>Actinomycetes</taxon>
        <taxon>Micromonosporales</taxon>
        <taxon>Micromonosporaceae</taxon>
        <taxon>Rhizocola</taxon>
    </lineage>
</organism>
<evidence type="ECO:0000313" key="6">
    <source>
        <dbReference type="EMBL" id="GIH03328.1"/>
    </source>
</evidence>
<dbReference type="Pfam" id="PF04107">
    <property type="entry name" value="GCS2"/>
    <property type="match status" value="1"/>
</dbReference>
<proteinExistence type="inferred from homology"/>
<comment type="pathway">
    <text evidence="5">Amino-acid biosynthesis; ergothioneine biosynthesis.</text>
</comment>
<comment type="similarity">
    <text evidence="5">Belongs to the glutamate--cysteine ligase type 2 family. EgtA subfamily.</text>
</comment>
<dbReference type="AlphaFoldDB" id="A0A8J3VEU5"/>
<comment type="caution">
    <text evidence="6">The sequence shown here is derived from an EMBL/GenBank/DDBJ whole genome shotgun (WGS) entry which is preliminary data.</text>
</comment>
<dbReference type="GO" id="GO:0005524">
    <property type="term" value="F:ATP binding"/>
    <property type="evidence" value="ECO:0007669"/>
    <property type="project" value="UniProtKB-UniRule"/>
</dbReference>
<dbReference type="EMBL" id="BONY01000007">
    <property type="protein sequence ID" value="GIH03328.1"/>
    <property type="molecule type" value="Genomic_DNA"/>
</dbReference>
<dbReference type="InterPro" id="IPR014746">
    <property type="entry name" value="Gln_synth/guanido_kin_cat_dom"/>
</dbReference>
<comment type="catalytic activity">
    <reaction evidence="4 5">
        <text>L-cysteine + L-glutamate + ATP = gamma-L-glutamyl-L-cysteine + ADP + phosphate + H(+)</text>
        <dbReference type="Rhea" id="RHEA:13285"/>
        <dbReference type="ChEBI" id="CHEBI:15378"/>
        <dbReference type="ChEBI" id="CHEBI:29985"/>
        <dbReference type="ChEBI" id="CHEBI:30616"/>
        <dbReference type="ChEBI" id="CHEBI:35235"/>
        <dbReference type="ChEBI" id="CHEBI:43474"/>
        <dbReference type="ChEBI" id="CHEBI:58173"/>
        <dbReference type="ChEBI" id="CHEBI:456216"/>
        <dbReference type="EC" id="6.3.2.2"/>
    </reaction>
</comment>
<evidence type="ECO:0000256" key="2">
    <source>
        <dbReference type="ARBA" id="ARBA00022741"/>
    </source>
</evidence>
<dbReference type="PANTHER" id="PTHR34378:SF1">
    <property type="entry name" value="GLUTAMATE--CYSTEINE LIGASE, CHLOROPLASTIC"/>
    <property type="match status" value="1"/>
</dbReference>
<dbReference type="Proteomes" id="UP000612899">
    <property type="component" value="Unassembled WGS sequence"/>
</dbReference>
<dbReference type="GO" id="GO:0006750">
    <property type="term" value="P:glutathione biosynthetic process"/>
    <property type="evidence" value="ECO:0007669"/>
    <property type="project" value="InterPro"/>
</dbReference>
<dbReference type="PANTHER" id="PTHR34378">
    <property type="entry name" value="GLUTAMATE--CYSTEINE LIGASE, CHLOROPLASTIC"/>
    <property type="match status" value="1"/>
</dbReference>
<reference evidence="6" key="1">
    <citation type="submission" date="2021-01" db="EMBL/GenBank/DDBJ databases">
        <title>Whole genome shotgun sequence of Rhizocola hellebori NBRC 109834.</title>
        <authorList>
            <person name="Komaki H."/>
            <person name="Tamura T."/>
        </authorList>
    </citation>
    <scope>NUCLEOTIDE SEQUENCE</scope>
    <source>
        <strain evidence="6">NBRC 109834</strain>
    </source>
</reference>
<evidence type="ECO:0000256" key="1">
    <source>
        <dbReference type="ARBA" id="ARBA00022598"/>
    </source>
</evidence>
<dbReference type="Gene3D" id="3.30.590.20">
    <property type="match status" value="1"/>
</dbReference>
<gene>
    <name evidence="5 6" type="primary">egtA</name>
    <name evidence="6" type="ORF">Rhe02_13950</name>
</gene>
<keyword evidence="3 5" id="KW-0067">ATP-binding</keyword>
<evidence type="ECO:0000256" key="4">
    <source>
        <dbReference type="ARBA" id="ARBA00048819"/>
    </source>
</evidence>
<dbReference type="RefSeq" id="WP_203907250.1">
    <property type="nucleotide sequence ID" value="NZ_BONY01000007.1"/>
</dbReference>
<keyword evidence="7" id="KW-1185">Reference proteome</keyword>
<dbReference type="EC" id="6.3.2.2" evidence="5"/>
<name>A0A8J3VEU5_9ACTN</name>